<name>A0ABS5F3A9_9PROT</name>
<evidence type="ECO:0000313" key="1">
    <source>
        <dbReference type="EMBL" id="MBR0666953.1"/>
    </source>
</evidence>
<dbReference type="Proteomes" id="UP001196870">
    <property type="component" value="Unassembled WGS sequence"/>
</dbReference>
<protein>
    <submittedName>
        <fullName evidence="1">Uncharacterized protein</fullName>
    </submittedName>
</protein>
<dbReference type="RefSeq" id="WP_211854732.1">
    <property type="nucleotide sequence ID" value="NZ_JAAGBB010000028.1"/>
</dbReference>
<sequence length="179" mass="18872">MPRTTNGATSFTAGIVAAEADARQKNETTDAQRLASLKPQVQGWSGRLALGDLEAMNVIARRYESEALVPVQMTSGEIAASLRIAKQDADGRLSRLITAGAVEEVHPLGAPTRLRPTARAAAQADRVAKAAEMGRRIGQAVTRLPAERPADAPITKSDEAGALPIELARGLFGLRGRIA</sequence>
<organism evidence="1 2">
    <name type="scientific">Plastoroseomonas hellenica</name>
    <dbReference type="NCBI Taxonomy" id="2687306"/>
    <lineage>
        <taxon>Bacteria</taxon>
        <taxon>Pseudomonadati</taxon>
        <taxon>Pseudomonadota</taxon>
        <taxon>Alphaproteobacteria</taxon>
        <taxon>Acetobacterales</taxon>
        <taxon>Acetobacteraceae</taxon>
        <taxon>Plastoroseomonas</taxon>
    </lineage>
</organism>
<proteinExistence type="predicted"/>
<accession>A0ABS5F3A9</accession>
<comment type="caution">
    <text evidence="1">The sequence shown here is derived from an EMBL/GenBank/DDBJ whole genome shotgun (WGS) entry which is preliminary data.</text>
</comment>
<keyword evidence="2" id="KW-1185">Reference proteome</keyword>
<gene>
    <name evidence="1" type="ORF">GXW71_21515</name>
</gene>
<reference evidence="2" key="1">
    <citation type="journal article" date="2021" name="Syst. Appl. Microbiol.">
        <title>Roseomonas hellenica sp. nov., isolated from roots of wild-growing Alkanna tinctoria.</title>
        <authorList>
            <person name="Rat A."/>
            <person name="Naranjo H.D."/>
            <person name="Lebbe L."/>
            <person name="Cnockaert M."/>
            <person name="Krigas N."/>
            <person name="Grigoriadou K."/>
            <person name="Maloupa E."/>
            <person name="Willems A."/>
        </authorList>
    </citation>
    <scope>NUCLEOTIDE SEQUENCE [LARGE SCALE GENOMIC DNA]</scope>
    <source>
        <strain evidence="2">LMG 31523</strain>
    </source>
</reference>
<evidence type="ECO:0000313" key="2">
    <source>
        <dbReference type="Proteomes" id="UP001196870"/>
    </source>
</evidence>
<dbReference type="EMBL" id="JAAGBB010000028">
    <property type="protein sequence ID" value="MBR0666953.1"/>
    <property type="molecule type" value="Genomic_DNA"/>
</dbReference>